<dbReference type="HOGENOM" id="CLU_3207164_0_0_11"/>
<gene>
    <name evidence="1" type="ordered locus">Xcel_1470</name>
</gene>
<name>D1BS08_XYLCX</name>
<accession>D1BS08</accession>
<protein>
    <submittedName>
        <fullName evidence="1">Uncharacterized protein</fullName>
    </submittedName>
</protein>
<proteinExistence type="predicted"/>
<dbReference type="KEGG" id="xce:Xcel_1470"/>
<evidence type="ECO:0000313" key="2">
    <source>
        <dbReference type="Proteomes" id="UP000002255"/>
    </source>
</evidence>
<reference evidence="2" key="1">
    <citation type="submission" date="2009-11" db="EMBL/GenBank/DDBJ databases">
        <title>The complete chromosome of Xylanimonas cellulosilytica DSM 15894.</title>
        <authorList>
            <consortium name="US DOE Joint Genome Institute (JGI-PGF)"/>
            <person name="Lucas S."/>
            <person name="Copeland A."/>
            <person name="Lapidus A."/>
            <person name="Glavina del Rio T."/>
            <person name="Dalin E."/>
            <person name="Tice H."/>
            <person name="Bruce D."/>
            <person name="Goodwin L."/>
            <person name="Pitluck S."/>
            <person name="Kyrpides N."/>
            <person name="Mavromatis K."/>
            <person name="Ivanova N."/>
            <person name="Mikhailova N."/>
            <person name="Foster B."/>
            <person name="Clum A."/>
            <person name="Brettin T."/>
            <person name="Detter J.C."/>
            <person name="Han C."/>
            <person name="Larimer F."/>
            <person name="Land M."/>
            <person name="Hauser L."/>
            <person name="Markowitz V."/>
            <person name="Cheng J.F."/>
            <person name="Hugenholtz P."/>
            <person name="Woyke T."/>
            <person name="Wu D."/>
            <person name="Gehrich-Schroeter G."/>
            <person name="Schneider S."/>
            <person name="Pukall S.R."/>
            <person name="Klenk H.P."/>
            <person name="Eisen J.A."/>
        </authorList>
    </citation>
    <scope>NUCLEOTIDE SEQUENCE [LARGE SCALE GENOMIC DNA]</scope>
    <source>
        <strain evidence="2">DSM 15894 / CECT 5975 / LMG 20990 / XIL07</strain>
    </source>
</reference>
<keyword evidence="2" id="KW-1185">Reference proteome</keyword>
<dbReference type="AlphaFoldDB" id="D1BS08"/>
<sequence>MSSPSATALPPKAELEARIRQIYAAARERLARRQIEEPSAGPHRP</sequence>
<reference evidence="1 2" key="2">
    <citation type="journal article" date="2010" name="Stand. Genomic Sci.">
        <title>Complete genome sequence of Xylanimonas cellulosilytica type strain (XIL07).</title>
        <authorList>
            <person name="Foster B."/>
            <person name="Pukall R."/>
            <person name="Abt B."/>
            <person name="Nolan M."/>
            <person name="Glavina Del Rio T."/>
            <person name="Chen F."/>
            <person name="Lucas S."/>
            <person name="Tice H."/>
            <person name="Pitluck S."/>
            <person name="Cheng J.-F."/>
            <person name="Chertkov O."/>
            <person name="Brettin T."/>
            <person name="Han C."/>
            <person name="Detter J.C."/>
            <person name="Bruce D."/>
            <person name="Goodwin L."/>
            <person name="Ivanova N."/>
            <person name="Mavromatis K."/>
            <person name="Pati A."/>
            <person name="Mikhailova N."/>
            <person name="Chen A."/>
            <person name="Palaniappan K."/>
            <person name="Land M."/>
            <person name="Hauser L."/>
            <person name="Chang Y.-J."/>
            <person name="Jeffries C.D."/>
            <person name="Chain P."/>
            <person name="Rohde M."/>
            <person name="Goeker M."/>
            <person name="Bristow J."/>
            <person name="Eisen J.A."/>
            <person name="Markowitz V."/>
            <person name="Hugenholtz P."/>
            <person name="Kyrpides N.C."/>
            <person name="Klenk H.-P."/>
            <person name="Lapidus A."/>
        </authorList>
    </citation>
    <scope>NUCLEOTIDE SEQUENCE [LARGE SCALE GENOMIC DNA]</scope>
    <source>
        <strain evidence="2">DSM 15894 / CECT 5975 / LMG 20990 / XIL07</strain>
    </source>
</reference>
<dbReference type="EMBL" id="CP001821">
    <property type="protein sequence ID" value="ACZ30500.1"/>
    <property type="molecule type" value="Genomic_DNA"/>
</dbReference>
<evidence type="ECO:0000313" key="1">
    <source>
        <dbReference type="EMBL" id="ACZ30500.1"/>
    </source>
</evidence>
<organism evidence="1 2">
    <name type="scientific">Xylanimonas cellulosilytica (strain DSM 15894 / JCM 12276 / CECT 5975 / KCTC 9989 / LMG 20990 / NBRC 107835 / XIL07)</name>
    <dbReference type="NCBI Taxonomy" id="446471"/>
    <lineage>
        <taxon>Bacteria</taxon>
        <taxon>Bacillati</taxon>
        <taxon>Actinomycetota</taxon>
        <taxon>Actinomycetes</taxon>
        <taxon>Micrococcales</taxon>
        <taxon>Promicromonosporaceae</taxon>
        <taxon>Xylanimonas</taxon>
    </lineage>
</organism>
<dbReference type="Proteomes" id="UP000002255">
    <property type="component" value="Chromosome"/>
</dbReference>
<dbReference type="RefSeq" id="WP_012878242.1">
    <property type="nucleotide sequence ID" value="NC_013530.1"/>
</dbReference>